<organism evidence="9 10">
    <name type="scientific">Rossellomorea vietnamensis</name>
    <dbReference type="NCBI Taxonomy" id="218284"/>
    <lineage>
        <taxon>Bacteria</taxon>
        <taxon>Bacillati</taxon>
        <taxon>Bacillota</taxon>
        <taxon>Bacilli</taxon>
        <taxon>Bacillales</taxon>
        <taxon>Bacillaceae</taxon>
        <taxon>Rossellomorea</taxon>
    </lineage>
</organism>
<evidence type="ECO:0000256" key="3">
    <source>
        <dbReference type="ARBA" id="ARBA00022475"/>
    </source>
</evidence>
<evidence type="ECO:0000256" key="4">
    <source>
        <dbReference type="ARBA" id="ARBA00022692"/>
    </source>
</evidence>
<feature type="transmembrane region" description="Helical" evidence="7">
    <location>
        <begin position="283"/>
        <end position="301"/>
    </location>
</feature>
<proteinExistence type="inferred from homology"/>
<feature type="transmembrane region" description="Helical" evidence="7">
    <location>
        <begin position="124"/>
        <end position="144"/>
    </location>
</feature>
<feature type="transmembrane region" description="Helical" evidence="7">
    <location>
        <begin position="191"/>
        <end position="210"/>
    </location>
</feature>
<comment type="similarity">
    <text evidence="2">Belongs to the acyltransferase 3 family.</text>
</comment>
<feature type="transmembrane region" description="Helical" evidence="7">
    <location>
        <begin position="12"/>
        <end position="33"/>
    </location>
</feature>
<evidence type="ECO:0000256" key="2">
    <source>
        <dbReference type="ARBA" id="ARBA00007400"/>
    </source>
</evidence>
<feature type="transmembrane region" description="Helical" evidence="7">
    <location>
        <begin position="45"/>
        <end position="67"/>
    </location>
</feature>
<evidence type="ECO:0000256" key="5">
    <source>
        <dbReference type="ARBA" id="ARBA00022989"/>
    </source>
</evidence>
<evidence type="ECO:0000256" key="6">
    <source>
        <dbReference type="ARBA" id="ARBA00023136"/>
    </source>
</evidence>
<dbReference type="RefSeq" id="WP_159363006.1">
    <property type="nucleotide sequence ID" value="NZ_CP047394.1"/>
</dbReference>
<feature type="transmembrane region" description="Helical" evidence="7">
    <location>
        <begin position="254"/>
        <end position="271"/>
    </location>
</feature>
<feature type="transmembrane region" description="Helical" evidence="7">
    <location>
        <begin position="313"/>
        <end position="333"/>
    </location>
</feature>
<dbReference type="PANTHER" id="PTHR40074">
    <property type="entry name" value="O-ACETYLTRANSFERASE WECH"/>
    <property type="match status" value="1"/>
</dbReference>
<keyword evidence="9" id="KW-0012">Acyltransferase</keyword>
<evidence type="ECO:0000259" key="8">
    <source>
        <dbReference type="Pfam" id="PF01757"/>
    </source>
</evidence>
<dbReference type="Pfam" id="PF01757">
    <property type="entry name" value="Acyl_transf_3"/>
    <property type="match status" value="1"/>
</dbReference>
<dbReference type="KEGG" id="bvq:FHE72_21810"/>
<feature type="transmembrane region" description="Helical" evidence="7">
    <location>
        <begin position="156"/>
        <end position="176"/>
    </location>
</feature>
<keyword evidence="6 7" id="KW-0472">Membrane</keyword>
<protein>
    <submittedName>
        <fullName evidence="9">Acyltransferase family protein</fullName>
    </submittedName>
</protein>
<feature type="transmembrane region" description="Helical" evidence="7">
    <location>
        <begin position="87"/>
        <end position="104"/>
    </location>
</feature>
<dbReference type="InterPro" id="IPR002656">
    <property type="entry name" value="Acyl_transf_3_dom"/>
</dbReference>
<keyword evidence="5 7" id="KW-1133">Transmembrane helix</keyword>
<dbReference type="AlphaFoldDB" id="A0A6I6UN35"/>
<dbReference type="PANTHER" id="PTHR40074:SF2">
    <property type="entry name" value="O-ACETYLTRANSFERASE WECH"/>
    <property type="match status" value="1"/>
</dbReference>
<dbReference type="EMBL" id="CP047394">
    <property type="protein sequence ID" value="QHE63328.1"/>
    <property type="molecule type" value="Genomic_DNA"/>
</dbReference>
<feature type="domain" description="Acyltransferase 3" evidence="8">
    <location>
        <begin position="9"/>
        <end position="328"/>
    </location>
</feature>
<keyword evidence="4 7" id="KW-0812">Transmembrane</keyword>
<keyword evidence="9" id="KW-0808">Transferase</keyword>
<evidence type="ECO:0000313" key="9">
    <source>
        <dbReference type="EMBL" id="QHE63328.1"/>
    </source>
</evidence>
<sequence>MSNSRGHISEIHVLRAIACLLVLFVHVSATFYYQQGQQFNDLTYFINQISRFGTPIFALISGFLLFYQARFKGFNLSRFVSSRFTKIGIPFLFWSIFYLLFMYVAEGVNPLDVGEKQFLVNFSFGNSFYHLYFMSIVFQFYLVFPLLQLVRSKKSWAILLGIAIGVNVYFLEIFSLGEMEGIWGDILGQRAFLPNWIYFFIFGGFLAYYWEPLSSFAKRSKVLLGVSVILITLVAVWEYTVMGSIASNRVTNMINIPIITLFIIGVGSNITRLKWTNLFMTKIGTLSMAIYLSHPFVLYCFQEIAPPSIWKTIHFPAIYLIILLGTILTVKIIQLLPWNQYILTVPKIKTLQHSK</sequence>
<dbReference type="GO" id="GO:0009246">
    <property type="term" value="P:enterobacterial common antigen biosynthetic process"/>
    <property type="evidence" value="ECO:0007669"/>
    <property type="project" value="TreeGrafter"/>
</dbReference>
<evidence type="ECO:0000256" key="7">
    <source>
        <dbReference type="SAM" id="Phobius"/>
    </source>
</evidence>
<accession>A0A6I6UN35</accession>
<dbReference type="GO" id="GO:0005886">
    <property type="term" value="C:plasma membrane"/>
    <property type="evidence" value="ECO:0007669"/>
    <property type="project" value="UniProtKB-SubCell"/>
</dbReference>
<feature type="transmembrane region" description="Helical" evidence="7">
    <location>
        <begin position="222"/>
        <end position="242"/>
    </location>
</feature>
<name>A0A6I6UN35_9BACI</name>
<keyword evidence="3" id="KW-1003">Cell membrane</keyword>
<dbReference type="Proteomes" id="UP000465062">
    <property type="component" value="Chromosome"/>
</dbReference>
<gene>
    <name evidence="9" type="ORF">FHE72_21810</name>
</gene>
<dbReference type="GO" id="GO:0016413">
    <property type="term" value="F:O-acetyltransferase activity"/>
    <property type="evidence" value="ECO:0007669"/>
    <property type="project" value="TreeGrafter"/>
</dbReference>
<comment type="subcellular location">
    <subcellularLocation>
        <location evidence="1">Cell membrane</location>
        <topology evidence="1">Multi-pass membrane protein</topology>
    </subcellularLocation>
</comment>
<evidence type="ECO:0000256" key="1">
    <source>
        <dbReference type="ARBA" id="ARBA00004651"/>
    </source>
</evidence>
<reference evidence="9 10" key="1">
    <citation type="submission" date="2019-06" db="EMBL/GenBank/DDBJ databases">
        <title>An operon consisting of a P-type ATPase gene and a transcriptional regular gene given the different cadmium resistance in Bacillus vietamensis 151-6 and Bacillus marisflavi 151-25.</title>
        <authorList>
            <person name="Yu X."/>
        </authorList>
    </citation>
    <scope>NUCLEOTIDE SEQUENCE [LARGE SCALE GENOMIC DNA]</scope>
    <source>
        <strain evidence="9 10">151-6</strain>
    </source>
</reference>
<evidence type="ECO:0000313" key="10">
    <source>
        <dbReference type="Proteomes" id="UP000465062"/>
    </source>
</evidence>